<keyword evidence="5" id="KW-1185">Reference proteome</keyword>
<dbReference type="Pfam" id="PF00106">
    <property type="entry name" value="adh_short"/>
    <property type="match status" value="1"/>
</dbReference>
<dbReference type="PRINTS" id="PR00081">
    <property type="entry name" value="GDHRDH"/>
</dbReference>
<dbReference type="SUPFAM" id="SSF51735">
    <property type="entry name" value="NAD(P)-binding Rossmann-fold domains"/>
    <property type="match status" value="1"/>
</dbReference>
<name>A0ABY7JN25_9FIRM</name>
<dbReference type="RefSeq" id="WP_269311184.1">
    <property type="nucleotide sequence ID" value="NZ_CP114052.1"/>
</dbReference>
<dbReference type="PRINTS" id="PR00080">
    <property type="entry name" value="SDRFAMILY"/>
</dbReference>
<evidence type="ECO:0000256" key="2">
    <source>
        <dbReference type="ARBA" id="ARBA00023002"/>
    </source>
</evidence>
<sequence length="253" mass="28310">MTNKLALITGASSGIGREFARYLSSIGYNLILVARREDRLLELKKILPTNVEVVTKDLSNRQSAYELYEEFSNRDIDVLINNAGFGDLETFDKADNDKLLHMIELNVVATHILMKKFLEDFVKKNKGYILNVGSSAGLMPGGPYMATYYASKAYVVSLSNAVYRELKNSNSNVMLSVLCPGPVDTEFNEVANCKFSLSGISPQYCAKYAIDQMFKGKVVIVPSIKMKFGIFFSRFLSIKYLVKICGKQQKKKG</sequence>
<protein>
    <submittedName>
        <fullName evidence="4">SDR family oxidoreductase</fullName>
    </submittedName>
</protein>
<comment type="similarity">
    <text evidence="1 3">Belongs to the short-chain dehydrogenases/reductases (SDR) family.</text>
</comment>
<evidence type="ECO:0000313" key="4">
    <source>
        <dbReference type="EMBL" id="WAW14495.1"/>
    </source>
</evidence>
<reference evidence="4" key="1">
    <citation type="submission" date="2022-12" db="EMBL/GenBank/DDBJ databases">
        <title>Peptostreptococcus.</title>
        <authorList>
            <person name="Lee S.H."/>
        </authorList>
    </citation>
    <scope>NUCLEOTIDE SEQUENCE</scope>
    <source>
        <strain evidence="4">CBA3647</strain>
    </source>
</reference>
<proteinExistence type="inferred from homology"/>
<keyword evidence="2" id="KW-0560">Oxidoreductase</keyword>
<dbReference type="PIRSF" id="PIRSF000126">
    <property type="entry name" value="11-beta-HSD1"/>
    <property type="match status" value="1"/>
</dbReference>
<dbReference type="PANTHER" id="PTHR42901">
    <property type="entry name" value="ALCOHOL DEHYDROGENASE"/>
    <property type="match status" value="1"/>
</dbReference>
<evidence type="ECO:0000256" key="3">
    <source>
        <dbReference type="RuleBase" id="RU000363"/>
    </source>
</evidence>
<dbReference type="InterPro" id="IPR002347">
    <property type="entry name" value="SDR_fam"/>
</dbReference>
<accession>A0ABY7JN25</accession>
<dbReference type="PANTHER" id="PTHR42901:SF1">
    <property type="entry name" value="ALCOHOL DEHYDROGENASE"/>
    <property type="match status" value="1"/>
</dbReference>
<dbReference type="Gene3D" id="3.40.50.720">
    <property type="entry name" value="NAD(P)-binding Rossmann-like Domain"/>
    <property type="match status" value="1"/>
</dbReference>
<gene>
    <name evidence="4" type="ORF">O0R46_07795</name>
</gene>
<dbReference type="InterPro" id="IPR036291">
    <property type="entry name" value="NAD(P)-bd_dom_sf"/>
</dbReference>
<evidence type="ECO:0000256" key="1">
    <source>
        <dbReference type="ARBA" id="ARBA00006484"/>
    </source>
</evidence>
<dbReference type="Proteomes" id="UP001164187">
    <property type="component" value="Chromosome"/>
</dbReference>
<dbReference type="EMBL" id="CP114052">
    <property type="protein sequence ID" value="WAW14495.1"/>
    <property type="molecule type" value="Genomic_DNA"/>
</dbReference>
<evidence type="ECO:0000313" key="5">
    <source>
        <dbReference type="Proteomes" id="UP001164187"/>
    </source>
</evidence>
<organism evidence="4 5">
    <name type="scientific">Peptostreptococcus equinus</name>
    <dbReference type="NCBI Taxonomy" id="3003601"/>
    <lineage>
        <taxon>Bacteria</taxon>
        <taxon>Bacillati</taxon>
        <taxon>Bacillota</taxon>
        <taxon>Clostridia</taxon>
        <taxon>Peptostreptococcales</taxon>
        <taxon>Peptostreptococcaceae</taxon>
        <taxon>Peptostreptococcus</taxon>
    </lineage>
</organism>